<accession>A0AAD5WJI2</accession>
<dbReference type="GO" id="GO:0030261">
    <property type="term" value="P:chromosome condensation"/>
    <property type="evidence" value="ECO:0007669"/>
    <property type="project" value="TreeGrafter"/>
</dbReference>
<keyword evidence="3 7" id="KW-0158">Chromosome</keyword>
<dbReference type="PROSITE" id="PS51504">
    <property type="entry name" value="H15"/>
    <property type="match status" value="1"/>
</dbReference>
<sequence>MSAATANAAAAGAGSPKAGKGSRSKSGKKAPSHPTYSAMIRKAVTELKDKSGSSKAAILKYLLAHYKLGDNIAKVNSQLRVALKKSVMKGELKQVKEMEHLEASDSERRSPRPPLRRGARARNRLLGSTSLQASVHHRRSLKQRRKQENRKKPKPQRRRLLRRDLPARLLSRKRPRSRRPRARRRRRLRRRSVSM</sequence>
<comment type="caution">
    <text evidence="10">The sequence shown here is derived from an EMBL/GenBank/DDBJ whole genome shotgun (WGS) entry which is preliminary data.</text>
</comment>
<dbReference type="InterPro" id="IPR005818">
    <property type="entry name" value="Histone_H1/H5_H15"/>
</dbReference>
<keyword evidence="4" id="KW-0007">Acetylation</keyword>
<feature type="region of interest" description="Disordered" evidence="8">
    <location>
        <begin position="98"/>
        <end position="195"/>
    </location>
</feature>
<comment type="similarity">
    <text evidence="7">Belongs to the histone H1/H5 family.</text>
</comment>
<dbReference type="Proteomes" id="UP001196413">
    <property type="component" value="Unassembled WGS sequence"/>
</dbReference>
<dbReference type="GO" id="GO:0005634">
    <property type="term" value="C:nucleus"/>
    <property type="evidence" value="ECO:0007669"/>
    <property type="project" value="UniProtKB-SubCell"/>
</dbReference>
<dbReference type="PRINTS" id="PR00624">
    <property type="entry name" value="HISTONEH5"/>
</dbReference>
<dbReference type="SMART" id="SM00526">
    <property type="entry name" value="H15"/>
    <property type="match status" value="1"/>
</dbReference>
<dbReference type="AlphaFoldDB" id="A0AAD5WJI2"/>
<feature type="compositionally biased region" description="Basic residues" evidence="8">
    <location>
        <begin position="135"/>
        <end position="161"/>
    </location>
</feature>
<gene>
    <name evidence="10" type="ORF">KIN20_035214</name>
</gene>
<feature type="domain" description="H15" evidence="9">
    <location>
        <begin position="32"/>
        <end position="111"/>
    </location>
</feature>
<evidence type="ECO:0000313" key="10">
    <source>
        <dbReference type="EMBL" id="KAJ1372904.1"/>
    </source>
</evidence>
<dbReference type="GO" id="GO:0000786">
    <property type="term" value="C:nucleosome"/>
    <property type="evidence" value="ECO:0007669"/>
    <property type="project" value="InterPro"/>
</dbReference>
<dbReference type="InterPro" id="IPR036388">
    <property type="entry name" value="WH-like_DNA-bd_sf"/>
</dbReference>
<feature type="compositionally biased region" description="Basic residues" evidence="8">
    <location>
        <begin position="114"/>
        <end position="123"/>
    </location>
</feature>
<dbReference type="GO" id="GO:0003690">
    <property type="term" value="F:double-stranded DNA binding"/>
    <property type="evidence" value="ECO:0007669"/>
    <property type="project" value="TreeGrafter"/>
</dbReference>
<evidence type="ECO:0000256" key="6">
    <source>
        <dbReference type="ARBA" id="ARBA00023242"/>
    </source>
</evidence>
<evidence type="ECO:0000259" key="9">
    <source>
        <dbReference type="PROSITE" id="PS51504"/>
    </source>
</evidence>
<proteinExistence type="inferred from homology"/>
<evidence type="ECO:0000256" key="2">
    <source>
        <dbReference type="ARBA" id="ARBA00004286"/>
    </source>
</evidence>
<evidence type="ECO:0000256" key="3">
    <source>
        <dbReference type="ARBA" id="ARBA00022454"/>
    </source>
</evidence>
<organism evidence="10 11">
    <name type="scientific">Parelaphostrongylus tenuis</name>
    <name type="common">Meningeal worm</name>
    <dbReference type="NCBI Taxonomy" id="148309"/>
    <lineage>
        <taxon>Eukaryota</taxon>
        <taxon>Metazoa</taxon>
        <taxon>Ecdysozoa</taxon>
        <taxon>Nematoda</taxon>
        <taxon>Chromadorea</taxon>
        <taxon>Rhabditida</taxon>
        <taxon>Rhabditina</taxon>
        <taxon>Rhabditomorpha</taxon>
        <taxon>Strongyloidea</taxon>
        <taxon>Metastrongylidae</taxon>
        <taxon>Parelaphostrongylus</taxon>
    </lineage>
</organism>
<keyword evidence="5 7" id="KW-0238">DNA-binding</keyword>
<feature type="compositionally biased region" description="Basic residues" evidence="8">
    <location>
        <begin position="20"/>
        <end position="31"/>
    </location>
</feature>
<dbReference type="Gene3D" id="1.10.10.10">
    <property type="entry name" value="Winged helix-like DNA-binding domain superfamily/Winged helix DNA-binding domain"/>
    <property type="match status" value="1"/>
</dbReference>
<dbReference type="FunFam" id="1.10.10.10:FF:000140">
    <property type="entry name" value="Histone H1.0"/>
    <property type="match status" value="1"/>
</dbReference>
<protein>
    <recommendedName>
        <fullName evidence="9">H15 domain-containing protein</fullName>
    </recommendedName>
</protein>
<dbReference type="SUPFAM" id="SSF46785">
    <property type="entry name" value="Winged helix' DNA-binding domain"/>
    <property type="match status" value="1"/>
</dbReference>
<feature type="compositionally biased region" description="Basic and acidic residues" evidence="8">
    <location>
        <begin position="98"/>
        <end position="110"/>
    </location>
</feature>
<evidence type="ECO:0000256" key="5">
    <source>
        <dbReference type="ARBA" id="ARBA00023125"/>
    </source>
</evidence>
<reference evidence="10" key="1">
    <citation type="submission" date="2021-06" db="EMBL/GenBank/DDBJ databases">
        <title>Parelaphostrongylus tenuis whole genome reference sequence.</title>
        <authorList>
            <person name="Garwood T.J."/>
            <person name="Larsen P.A."/>
            <person name="Fountain-Jones N.M."/>
            <person name="Garbe J.R."/>
            <person name="Macchietto M.G."/>
            <person name="Kania S.A."/>
            <person name="Gerhold R.W."/>
            <person name="Richards J.E."/>
            <person name="Wolf T.M."/>
        </authorList>
    </citation>
    <scope>NUCLEOTIDE SEQUENCE</scope>
    <source>
        <strain evidence="10">MNPRO001-30</strain>
        <tissue evidence="10">Meninges</tissue>
    </source>
</reference>
<evidence type="ECO:0000256" key="8">
    <source>
        <dbReference type="SAM" id="MobiDB-lite"/>
    </source>
</evidence>
<evidence type="ECO:0000256" key="1">
    <source>
        <dbReference type="ARBA" id="ARBA00004123"/>
    </source>
</evidence>
<keyword evidence="6 7" id="KW-0539">Nucleus</keyword>
<feature type="compositionally biased region" description="Basic residues" evidence="8">
    <location>
        <begin position="170"/>
        <end position="195"/>
    </location>
</feature>
<name>A0AAD5WJI2_PARTN</name>
<dbReference type="GO" id="GO:0031492">
    <property type="term" value="F:nucleosomal DNA binding"/>
    <property type="evidence" value="ECO:0007669"/>
    <property type="project" value="TreeGrafter"/>
</dbReference>
<comment type="subcellular location">
    <subcellularLocation>
        <location evidence="2">Chromosome</location>
    </subcellularLocation>
    <subcellularLocation>
        <location evidence="1 7">Nucleus</location>
    </subcellularLocation>
</comment>
<evidence type="ECO:0000256" key="4">
    <source>
        <dbReference type="ARBA" id="ARBA00022990"/>
    </source>
</evidence>
<feature type="compositionally biased region" description="Low complexity" evidence="8">
    <location>
        <begin position="1"/>
        <end position="19"/>
    </location>
</feature>
<feature type="region of interest" description="Disordered" evidence="8">
    <location>
        <begin position="1"/>
        <end position="38"/>
    </location>
</feature>
<dbReference type="Pfam" id="PF00538">
    <property type="entry name" value="Linker_histone"/>
    <property type="match status" value="1"/>
</dbReference>
<keyword evidence="11" id="KW-1185">Reference proteome</keyword>
<evidence type="ECO:0000313" key="11">
    <source>
        <dbReference type="Proteomes" id="UP001196413"/>
    </source>
</evidence>
<dbReference type="InterPro" id="IPR005819">
    <property type="entry name" value="H1/H5"/>
</dbReference>
<dbReference type="EMBL" id="JAHQIW010007200">
    <property type="protein sequence ID" value="KAJ1372904.1"/>
    <property type="molecule type" value="Genomic_DNA"/>
</dbReference>
<evidence type="ECO:0000256" key="7">
    <source>
        <dbReference type="RuleBase" id="RU003894"/>
    </source>
</evidence>
<dbReference type="PANTHER" id="PTHR11467:SF36">
    <property type="entry name" value="HISTONE 24-RELATED"/>
    <property type="match status" value="1"/>
</dbReference>
<dbReference type="GO" id="GO:0045910">
    <property type="term" value="P:negative regulation of DNA recombination"/>
    <property type="evidence" value="ECO:0007669"/>
    <property type="project" value="TreeGrafter"/>
</dbReference>
<dbReference type="GO" id="GO:0030527">
    <property type="term" value="F:structural constituent of chromatin"/>
    <property type="evidence" value="ECO:0007669"/>
    <property type="project" value="InterPro"/>
</dbReference>
<dbReference type="CDD" id="cd00073">
    <property type="entry name" value="H15"/>
    <property type="match status" value="1"/>
</dbReference>
<dbReference type="PANTHER" id="PTHR11467">
    <property type="entry name" value="HISTONE H1"/>
    <property type="match status" value="1"/>
</dbReference>
<dbReference type="InterPro" id="IPR036390">
    <property type="entry name" value="WH_DNA-bd_sf"/>
</dbReference>
<dbReference type="GO" id="GO:0006334">
    <property type="term" value="P:nucleosome assembly"/>
    <property type="evidence" value="ECO:0007669"/>
    <property type="project" value="InterPro"/>
</dbReference>